<keyword evidence="3" id="KW-0804">Transcription</keyword>
<keyword evidence="1" id="KW-0805">Transcription regulation</keyword>
<dbReference type="EMBL" id="JARGEQ010000025">
    <property type="protein sequence ID" value="MDF1585598.1"/>
    <property type="molecule type" value="Genomic_DNA"/>
</dbReference>
<protein>
    <submittedName>
        <fullName evidence="6">IclR family transcriptional regulator</fullName>
    </submittedName>
</protein>
<keyword evidence="7" id="KW-1185">Reference proteome</keyword>
<dbReference type="SUPFAM" id="SSF46785">
    <property type="entry name" value="Winged helix' DNA-binding domain"/>
    <property type="match status" value="1"/>
</dbReference>
<dbReference type="Pfam" id="PF09339">
    <property type="entry name" value="HTH_IclR"/>
    <property type="match status" value="1"/>
</dbReference>
<dbReference type="InterPro" id="IPR011991">
    <property type="entry name" value="ArsR-like_HTH"/>
</dbReference>
<reference evidence="6 7" key="1">
    <citation type="submission" date="2023-03" db="EMBL/GenBank/DDBJ databases">
        <title>YIM 152171 draft genome.</title>
        <authorList>
            <person name="Yang Z."/>
        </authorList>
    </citation>
    <scope>NUCLEOTIDE SEQUENCE [LARGE SCALE GENOMIC DNA]</scope>
    <source>
        <strain evidence="6 7">YIM 152171</strain>
    </source>
</reference>
<dbReference type="PANTHER" id="PTHR30136">
    <property type="entry name" value="HELIX-TURN-HELIX TRANSCRIPTIONAL REGULATOR, ICLR FAMILY"/>
    <property type="match status" value="1"/>
</dbReference>
<dbReference type="SMART" id="SM00346">
    <property type="entry name" value="HTH_ICLR"/>
    <property type="match status" value="1"/>
</dbReference>
<proteinExistence type="predicted"/>
<dbReference type="CDD" id="cd00090">
    <property type="entry name" value="HTH_ARSR"/>
    <property type="match status" value="1"/>
</dbReference>
<name>A0AAP3XPQ2_9PROT</name>
<dbReference type="Gene3D" id="3.30.450.40">
    <property type="match status" value="1"/>
</dbReference>
<dbReference type="GO" id="GO:0003700">
    <property type="term" value="F:DNA-binding transcription factor activity"/>
    <property type="evidence" value="ECO:0007669"/>
    <property type="project" value="TreeGrafter"/>
</dbReference>
<dbReference type="PROSITE" id="PS51078">
    <property type="entry name" value="ICLR_ED"/>
    <property type="match status" value="1"/>
</dbReference>
<dbReference type="AlphaFoldDB" id="A0AAP3XPQ2"/>
<evidence type="ECO:0000256" key="2">
    <source>
        <dbReference type="ARBA" id="ARBA00023125"/>
    </source>
</evidence>
<dbReference type="Gene3D" id="1.10.10.10">
    <property type="entry name" value="Winged helix-like DNA-binding domain superfamily/Winged helix DNA-binding domain"/>
    <property type="match status" value="1"/>
</dbReference>
<dbReference type="InterPro" id="IPR036390">
    <property type="entry name" value="WH_DNA-bd_sf"/>
</dbReference>
<dbReference type="InterPro" id="IPR005471">
    <property type="entry name" value="Tscrpt_reg_IclR_N"/>
</dbReference>
<evidence type="ECO:0000313" key="6">
    <source>
        <dbReference type="EMBL" id="MDF1585598.1"/>
    </source>
</evidence>
<evidence type="ECO:0000256" key="1">
    <source>
        <dbReference type="ARBA" id="ARBA00023015"/>
    </source>
</evidence>
<dbReference type="GO" id="GO:0045892">
    <property type="term" value="P:negative regulation of DNA-templated transcription"/>
    <property type="evidence" value="ECO:0007669"/>
    <property type="project" value="TreeGrafter"/>
</dbReference>
<organism evidence="6 7">
    <name type="scientific">Marinimicrococcus flavescens</name>
    <dbReference type="NCBI Taxonomy" id="3031815"/>
    <lineage>
        <taxon>Bacteria</taxon>
        <taxon>Pseudomonadati</taxon>
        <taxon>Pseudomonadota</taxon>
        <taxon>Alphaproteobacteria</taxon>
        <taxon>Geminicoccales</taxon>
        <taxon>Geminicoccaceae</taxon>
        <taxon>Marinimicrococcus</taxon>
    </lineage>
</organism>
<dbReference type="InterPro" id="IPR050707">
    <property type="entry name" value="HTH_MetabolicPath_Reg"/>
</dbReference>
<accession>A0AAP3XPQ2</accession>
<dbReference type="SUPFAM" id="SSF55781">
    <property type="entry name" value="GAF domain-like"/>
    <property type="match status" value="1"/>
</dbReference>
<dbReference type="Pfam" id="PF01614">
    <property type="entry name" value="IclR_C"/>
    <property type="match status" value="1"/>
</dbReference>
<dbReference type="PANTHER" id="PTHR30136:SF35">
    <property type="entry name" value="HTH-TYPE TRANSCRIPTIONAL REGULATOR RV1719"/>
    <property type="match status" value="1"/>
</dbReference>
<dbReference type="InterPro" id="IPR029016">
    <property type="entry name" value="GAF-like_dom_sf"/>
</dbReference>
<dbReference type="Proteomes" id="UP001301140">
    <property type="component" value="Unassembled WGS sequence"/>
</dbReference>
<evidence type="ECO:0000313" key="7">
    <source>
        <dbReference type="Proteomes" id="UP001301140"/>
    </source>
</evidence>
<dbReference type="InterPro" id="IPR014757">
    <property type="entry name" value="Tscrpt_reg_IclR_C"/>
</dbReference>
<dbReference type="InterPro" id="IPR036388">
    <property type="entry name" value="WH-like_DNA-bd_sf"/>
</dbReference>
<feature type="domain" description="HTH iclR-type" evidence="4">
    <location>
        <begin position="11"/>
        <end position="73"/>
    </location>
</feature>
<evidence type="ECO:0000256" key="3">
    <source>
        <dbReference type="ARBA" id="ARBA00023163"/>
    </source>
</evidence>
<keyword evidence="2" id="KW-0238">DNA-binding</keyword>
<sequence length="258" mass="27898">MSKIVSGAGRVKSLAKAASLLDCFGRDSRAMTLAELAEQAGLPKPTAHQHLVTLKELGFVEQDVKGDRYRLGIRLFQLGSLYLANLELGREAQPVVDRLARITGETVHLSIFDGLYAVMVDRRESDSGPYQMVMNIEGAPAYCTGVGKAMLAFQPDAAVERVIAAGLVRFTERTITEAGELRADLARVRDRGFAIDDDEHQFGQRCVAAPIRNAAGQVFAAISVAAPAARVPDSRIEVLGELVVQSAETIARRLGWHG</sequence>
<dbReference type="RefSeq" id="WP_327788017.1">
    <property type="nucleotide sequence ID" value="NZ_JARGEQ010000025.1"/>
</dbReference>
<evidence type="ECO:0000259" key="4">
    <source>
        <dbReference type="PROSITE" id="PS51077"/>
    </source>
</evidence>
<comment type="caution">
    <text evidence="6">The sequence shown here is derived from an EMBL/GenBank/DDBJ whole genome shotgun (WGS) entry which is preliminary data.</text>
</comment>
<dbReference type="PROSITE" id="PS51077">
    <property type="entry name" value="HTH_ICLR"/>
    <property type="match status" value="1"/>
</dbReference>
<dbReference type="FunFam" id="1.10.10.10:FF:000056">
    <property type="entry name" value="IclR family transcriptional regulator"/>
    <property type="match status" value="1"/>
</dbReference>
<feature type="domain" description="IclR-ED" evidence="5">
    <location>
        <begin position="74"/>
        <end position="256"/>
    </location>
</feature>
<evidence type="ECO:0000259" key="5">
    <source>
        <dbReference type="PROSITE" id="PS51078"/>
    </source>
</evidence>
<dbReference type="GO" id="GO:0003677">
    <property type="term" value="F:DNA binding"/>
    <property type="evidence" value="ECO:0007669"/>
    <property type="project" value="UniProtKB-KW"/>
</dbReference>
<gene>
    <name evidence="6" type="ORF">PZ740_04250</name>
</gene>